<feature type="region of interest" description="Disordered" evidence="6">
    <location>
        <begin position="307"/>
        <end position="341"/>
    </location>
</feature>
<feature type="compositionally biased region" description="Basic residues" evidence="6">
    <location>
        <begin position="3379"/>
        <end position="3388"/>
    </location>
</feature>
<dbReference type="PANTHER" id="PTHR31715:SF0">
    <property type="entry name" value="UREASE ACCESSORY PROTEIN G"/>
    <property type="match status" value="1"/>
</dbReference>
<feature type="region of interest" description="Disordered" evidence="6">
    <location>
        <begin position="3656"/>
        <end position="3689"/>
    </location>
</feature>
<feature type="region of interest" description="Disordered" evidence="6">
    <location>
        <begin position="2960"/>
        <end position="3007"/>
    </location>
</feature>
<feature type="region of interest" description="Disordered" evidence="6">
    <location>
        <begin position="2340"/>
        <end position="2486"/>
    </location>
</feature>
<accession>A0A699GHC3</accession>
<evidence type="ECO:0000256" key="2">
    <source>
        <dbReference type="ARBA" id="ARBA00022741"/>
    </source>
</evidence>
<dbReference type="CDD" id="cd05540">
    <property type="entry name" value="UreG"/>
    <property type="match status" value="1"/>
</dbReference>
<gene>
    <name evidence="8" type="ORF">Tci_000186</name>
</gene>
<feature type="compositionally biased region" description="Basic residues" evidence="6">
    <location>
        <begin position="328"/>
        <end position="339"/>
    </location>
</feature>
<dbReference type="InterPro" id="IPR027417">
    <property type="entry name" value="P-loop_NTPase"/>
</dbReference>
<feature type="compositionally biased region" description="Low complexity" evidence="6">
    <location>
        <begin position="4051"/>
        <end position="4066"/>
    </location>
</feature>
<feature type="region of interest" description="Disordered" evidence="6">
    <location>
        <begin position="155"/>
        <end position="215"/>
    </location>
</feature>
<feature type="region of interest" description="Disordered" evidence="6">
    <location>
        <begin position="3564"/>
        <end position="3630"/>
    </location>
</feature>
<feature type="compositionally biased region" description="Basic residues" evidence="6">
    <location>
        <begin position="2721"/>
        <end position="2737"/>
    </location>
</feature>
<evidence type="ECO:0000259" key="7">
    <source>
        <dbReference type="Pfam" id="PF02492"/>
    </source>
</evidence>
<feature type="region of interest" description="Disordered" evidence="6">
    <location>
        <begin position="4049"/>
        <end position="4086"/>
    </location>
</feature>
<evidence type="ECO:0000313" key="8">
    <source>
        <dbReference type="EMBL" id="GEU28208.1"/>
    </source>
</evidence>
<dbReference type="GO" id="GO:0005525">
    <property type="term" value="F:GTP binding"/>
    <property type="evidence" value="ECO:0007669"/>
    <property type="project" value="UniProtKB-KW"/>
</dbReference>
<proteinExistence type="inferred from homology"/>
<comment type="similarity">
    <text evidence="1">Belongs to the SIMIBI class G3E GTPase family. UreG subfamily.</text>
</comment>
<evidence type="ECO:0000256" key="6">
    <source>
        <dbReference type="SAM" id="MobiDB-lite"/>
    </source>
</evidence>
<feature type="region of interest" description="Disordered" evidence="6">
    <location>
        <begin position="2700"/>
        <end position="2738"/>
    </location>
</feature>
<dbReference type="GO" id="GO:0016151">
    <property type="term" value="F:nickel cation binding"/>
    <property type="evidence" value="ECO:0007669"/>
    <property type="project" value="InterPro"/>
</dbReference>
<feature type="compositionally biased region" description="Basic residues" evidence="6">
    <location>
        <begin position="2459"/>
        <end position="2486"/>
    </location>
</feature>
<feature type="region of interest" description="Disordered" evidence="6">
    <location>
        <begin position="3364"/>
        <end position="3417"/>
    </location>
</feature>
<evidence type="ECO:0000256" key="5">
    <source>
        <dbReference type="ARBA" id="ARBA00023186"/>
    </source>
</evidence>
<dbReference type="InterPro" id="IPR003495">
    <property type="entry name" value="CobW/HypB/UreG_nucleotide-bd"/>
</dbReference>
<feature type="compositionally biased region" description="Basic and acidic residues" evidence="6">
    <location>
        <begin position="3879"/>
        <end position="3892"/>
    </location>
</feature>
<reference evidence="8" key="1">
    <citation type="journal article" date="2019" name="Sci. Rep.">
        <title>Draft genome of Tanacetum cinerariifolium, the natural source of mosquito coil.</title>
        <authorList>
            <person name="Yamashiro T."/>
            <person name="Shiraishi A."/>
            <person name="Satake H."/>
            <person name="Nakayama K."/>
        </authorList>
    </citation>
    <scope>NUCLEOTIDE SEQUENCE</scope>
</reference>
<keyword evidence="4" id="KW-0342">GTP-binding</keyword>
<keyword evidence="2" id="KW-0547">Nucleotide-binding</keyword>
<feature type="compositionally biased region" description="Basic and acidic residues" evidence="6">
    <location>
        <begin position="2960"/>
        <end position="2998"/>
    </location>
</feature>
<feature type="region of interest" description="Disordered" evidence="6">
    <location>
        <begin position="2538"/>
        <end position="2580"/>
    </location>
</feature>
<sequence>MLCKGMRDHYDMAVITNDIYTKEDMEILLRADALPAERLMGVETGGCPHTAIREDASINLEAIARMQADFPNLDLILVESGGDNLAATFSPELSDLTIYVIDVAGGEKIPRKGGPGITRSDLLIINKTDLAPHVGADLDVMARDAKQQRGSRPFIFTNLRSGDGATRPCRSTGAGQHGRRCPPAGRRARAQLPRRLRAPVHGHRPPAGDGGSGRLERAPVQRAVAAADVHRHGDGGDVVRCGRHDASRTGDGDRADRGHHGPADRPGGAPAGGGRCGAGGRVRAPAWQCARPGAAGGIERLRLAGGQHAAGVRRPPARARGPGAGAQMRRRGNRRHRPGARCGALTRAARQGLTPCGDDGRGVLGMQSLVAFEHGADGRHVGSLVARQHHLVGQAQGFAGVIHVHQHQRHLRFHGQVIKTALPVGAVRARAFGRDAYPVKIGGVHAFGLRLDGALRRAALYRFAAEPAEPWSQRRLEQRVLGQKAERHVQRPFAEQADRKIPVRRVRIDHGDAARAGQGAEQQAPAEKVQRPQRQSLAQLRQRARFLLKFAHVGAGEKKPGSRVAYPALETVVMRSAPAPQCDSHEPESGDEHGVRLRLGHCAHFADAQAVVAVAPVLGQRERAQRKDGIALGARVQLRTVRDRQRDTIVKVEDGQSAAHVVVIENHVRHAEQRIGKAWRIPDGERNAVTHLVGPDRGIELPAGRVGAGQIELIQRCVGHAATEQRYHGTRVQHHCLRQRRVVGVAFLGSAVERGRVPGVERRCRLQAARQVGVGDEILAERDRIGRAVIEHLLGGFSAQAFVGDVHAAKGLLQERTQAVFAHGFARADERDLAPAQFAGHVAEGGGRVGVAHVVRIAARRQVHAHAVGAPDGDTGVGHFQHQAGAVVDRAAVVVGALVGFVLQELVEQVAVGAVDFHAVKTRCLGVFRRFFADVALGGDSRWRHRQFAVQQARVRDAAHVPQLGKDHAAGPVHGSRDQFPAFHLLVGPQARRVGIAHALRRDRGRFAQDQAGAGALLVVPGHQGVRHAAAARGAGAREGRHDDAVFQGRDGGFIAFEIIPLADAVRRDQPCLEQDGQVGRHRRLRQSRALVDLARAHAIAERMVLVGKILFGVLEPGQDLAPGGIGQGFVDRVDVHGARAKPAGARDHHGLLLDDKAPVAGARLRQARLQAAAGLGDDCLAGQVGGRRPARARLDQRYSVAVAELDDGVVRVRAALCGRGSVAFARLGQGAIGPLGRAAVGGQVVRPLLGDVVAAVAGAIGGGDSAVALAKLGDLLRRVYRVGLLHGCVVGHAILARVVGREAVVTVDHGKGVAIAGLHRRKAVGKRLGRIAIDLVAHARLRHPYHRLVGFHLPYRADIGGAGLHLVGDRVPAAALGDGGAVGVARLVDPGAQIRGVDLRDAAGLAGRVAGHVVGAALHDLGNDVAGVDLPDERPVAGPGLGDAGAAAVLGSAQCAGERGSEQYGAGGGGYAFHDDSLVMIPMVVKVMMVAVQAGNPLAGAPWTGDGRLTLYDGGPVVAARLGEGGSGVIGHLHDHGHVRLAGSGCNAGLGDGSVVQVADLADLRFVEVLGFGDGGQVVITGLHHGRSVAHAAVADIGAVVHAGLVDRHGLRVAGVVLHHVGLVAHAILVNGRVRVVVLQLRHVGHVGRALLLDYGCAVAHALLLDRQRVVGAHLPGRDRARRDLVLRELGNVAGAVLTGRDVDLARRFLLADHFVVIADLRERCGTVLHVILADAGLVGVAVLVDGAGHVARIDLHDARRAGRSPGDVANAVLRDGGHGILRRAHLFDARLVVRSGLDQFGPVVLGRCRLHGAKAQCCGDGGGNQGISHDSLLVGGYYGVKTGLVPAAEAAGGRPLLVAHALHDQVRQRGGNRLAHAQLGRFVARHAAFHFHQVLDADELEHAGMQFVRINGLGGGNALQDLAAADIDGAQVDRHLVHAVLRRHADAEKPRARAAGAHIAFERDDAAFDQHRRGQQRRDLHGRRIGRLRHFQRAHDLALGEQVLQVFALDGHEPARLLERLDQHGRRALGDGRGKRAVRRRLVLAGLVADAVHGHRDLALGRRQLAQVAAGGRGGREGGLFAHFGWRDAAAEVDHGDGEVGGLEGARQQLAVGTGQLGRGGRRQLAQDRALERLVELRQRRLVQQRRAEALVDMLVGGSGQRQQVLAVGGIAAERRVHRLIHEFGGAGAREMDRAGKQCQQQAELVPRQVGVADHLAFGVGAQHGGPHLLGGAGGHVAQQRARRRQAQLQHIALREVDRHLAAEPRRRPFAQRQRVLFAAFHVAPGGQEVLRKIVAGGGNGLHRDHACMGIEIDRGGPYVQPFSRRRAGLVVHVPGREPAVQRHPRSDRLAVPDARQGAARRRADHAARSGRRAAPARHPAVDRAPAAARRRLRPRPAGRCVAHGRHDAPPADHGPGPARPHAVVHPGADICARAGGHAGGAPWQGPHGAGAAGQRGQRRPRTHLAGHHGRGTGRPGGARKRGAHLVRDRDGAHHRLVQAALATGAVLYRAAVCGGDESRCAGAQSAAVAGRQHCRRAGEKERGQHRQRPSRTRCGGYAGRHPGPGRDGAKGHRQGGGAAGGLAVVALRAHGRHACGGHRGRAGVCVAGVDRDRVRVVAGRAVLVRRRGLAAGAARHRRQAAGGIGAGQCVDSAAQPDAGTALILPPAWVAPLRDGRFKRQRQRNDRRQRLDQQDAALDGQRAPHAGHCHAAQAEHGQRRTHHRVRMGKPHHQRRHQETVVTALVGHRGPHDLRFFRAQAKDLAPARVEQHGFQQNDINVEDGHQGGLVHVDHVERCCGGPEKRHHAARPFADVFVAGARHGGAQAGDDFRDMRAVVGLHQQHGQLGGAAAVVTHALFQHGQQRALHARRGIDDVAEHQRRVADGVAQAAFDLVRLDVGCDVEIRAVPAADSGAQQVGRGCSMLGGFGKHVHDHHAGNDQPHAQQRGRIHFLAEHQPADQRDQHDAHAGPHRVGDAHRDGAQGERQKVKRHGVPDHHQHRWQQARKARARFEGGRGNGFRDDGNGQKEPVLHEFLLFAPLCMRRQQGARLGKTEKLCAQQRIGREKKAGVRPGPGPWPRQLRQATLRVGLLAQFPGSEIFHGLEYFGLGVHHERADCHAAGGHVLVAHPHRPPIDEHERVMALGQALAERSAGRQVDVEVDRLGHLALHGAVHAMAGAGNDLDADAGLGGKARHFVAVEIAVPRLAHLVFRGQVEPQLEAFHHAVLLLGHLGVDHAAAGRHPLHAAAGEQAFVAGAVPVAHAAFQHVAHRLEPAVRMAGEAGNIIVGLVAAEIVEHQERIEPALQRLRHHPVDFHAGAIHHGLAGHHAFHCAVLASTAARDAQPLVSGDVKPARRRCRRRPAIAPWPPLPDPGPVLRRTRTGRRSCRGNSGTFSGAATGCRSAHRGDAGAGNRVEPGFELHRDAEVVHRRANHDGVGCLHLGNQGVVQGHAGRLRGAALAGRRKQRLQGGLVQHGVRLRGQVAAGHGRARIGGLQAGDDGVRNAGRFGTGAAGAGIDLQDVHETHGYRSCRPAAVCPYCRVRQLQSGCRARAAAQVDRLAPHLTAGGAPGRTPAPAHHAQAGAHRVRRQPARARPARGRRNGSGRCAGPAPAGRAQRPAAGVDAGRLCQPGHEHGAGAVSRDLSGNLAGARFVAAAGGPGGGKFRPGDPHGRSAGRRHAGRAPYHGQHAGALAAARARIDTVVAVAGKSGVGARAAGAGAGQLAGAAGAHGRHRRRHRRVDRGDCAAVRTKRGAGAGAARVGICAGGGVGRVSGPAADAGQDPGIHRGAGRPRLAGRAWRLSQHGHGLAQPHGAGRLPCRVETQRVFREQHHHGGAQQEAAQLVAFFQHDGLIVIGPLGHLGQARRVHQAVPHGGHAAHDGGAHQGHHERAVGRLEHAHHALVAGEQARNAARRGGIDREQLARHVNHARELAVARHVDAVVVARAQVQVGKAAVLEAGSQRRIAAHQRRGAEPVALGLENLVVFDGAELADAAVDRADDIGVGQRPGVRAQRAREKFVEAGVAGDVGIERLAHVDVVAAHEPADQAGRHGAAPGAGHAAGKVGQRSLGKQVLRQDGKAVGHDGIPITSRAMAHYKRSGGARAGALRELNNLLFSLLAFMKFR</sequence>
<dbReference type="SUPFAM" id="SSF52540">
    <property type="entry name" value="P-loop containing nucleoside triphosphate hydrolases"/>
    <property type="match status" value="1"/>
</dbReference>
<dbReference type="Pfam" id="PF02492">
    <property type="entry name" value="cobW"/>
    <property type="match status" value="1"/>
</dbReference>
<feature type="compositionally biased region" description="Gly residues" evidence="6">
    <location>
        <begin position="269"/>
        <end position="280"/>
    </location>
</feature>
<name>A0A699GHC3_TANCI</name>
<dbReference type="Gene3D" id="3.40.50.300">
    <property type="entry name" value="P-loop containing nucleotide triphosphate hydrolases"/>
    <property type="match status" value="1"/>
</dbReference>
<dbReference type="GO" id="GO:0003924">
    <property type="term" value="F:GTPase activity"/>
    <property type="evidence" value="ECO:0007669"/>
    <property type="project" value="InterPro"/>
</dbReference>
<feature type="compositionally biased region" description="Basic and acidic residues" evidence="6">
    <location>
        <begin position="228"/>
        <end position="263"/>
    </location>
</feature>
<feature type="compositionally biased region" description="Low complexity" evidence="6">
    <location>
        <begin position="2414"/>
        <end position="2424"/>
    </location>
</feature>
<feature type="compositionally biased region" description="Low complexity" evidence="6">
    <location>
        <begin position="2379"/>
        <end position="2390"/>
    </location>
</feature>
<keyword evidence="5" id="KW-0143">Chaperone</keyword>
<feature type="compositionally biased region" description="Low complexity" evidence="6">
    <location>
        <begin position="3605"/>
        <end position="3623"/>
    </location>
</feature>
<feature type="compositionally biased region" description="Basic residues" evidence="6">
    <location>
        <begin position="2361"/>
        <end position="2378"/>
    </location>
</feature>
<feature type="compositionally biased region" description="Low complexity" evidence="6">
    <location>
        <begin position="309"/>
        <end position="327"/>
    </location>
</feature>
<keyword evidence="3" id="KW-0996">Nickel insertion</keyword>
<feature type="region of interest" description="Disordered" evidence="6">
    <location>
        <begin position="513"/>
        <end position="535"/>
    </location>
</feature>
<comment type="caution">
    <text evidence="8">The sequence shown here is derived from an EMBL/GenBank/DDBJ whole genome shotgun (WGS) entry which is preliminary data.</text>
</comment>
<protein>
    <submittedName>
        <fullName evidence="8">Urease accessory protein G</fullName>
    </submittedName>
</protein>
<dbReference type="AntiFam" id="ANF00205">
    <property type="entry name" value="Shadow ORF (opposite nemA)"/>
</dbReference>
<feature type="compositionally biased region" description="Low complexity" evidence="6">
    <location>
        <begin position="514"/>
        <end position="535"/>
    </location>
</feature>
<feature type="compositionally biased region" description="Low complexity" evidence="6">
    <location>
        <begin position="3566"/>
        <end position="3585"/>
    </location>
</feature>
<feature type="compositionally biased region" description="Basic residues" evidence="6">
    <location>
        <begin position="3586"/>
        <end position="3604"/>
    </location>
</feature>
<feature type="compositionally biased region" description="Basic residues" evidence="6">
    <location>
        <begin position="186"/>
        <end position="204"/>
    </location>
</feature>
<feature type="region of interest" description="Disordered" evidence="6">
    <location>
        <begin position="227"/>
        <end position="280"/>
    </location>
</feature>
<evidence type="ECO:0000256" key="3">
    <source>
        <dbReference type="ARBA" id="ARBA00022988"/>
    </source>
</evidence>
<feature type="domain" description="CobW/HypB/UreG nucleotide-binding" evidence="7">
    <location>
        <begin position="6"/>
        <end position="155"/>
    </location>
</feature>
<evidence type="ECO:0000256" key="4">
    <source>
        <dbReference type="ARBA" id="ARBA00023134"/>
    </source>
</evidence>
<dbReference type="EMBL" id="BKCJ010000002">
    <property type="protein sequence ID" value="GEU28208.1"/>
    <property type="molecule type" value="Genomic_DNA"/>
</dbReference>
<dbReference type="PANTHER" id="PTHR31715">
    <property type="entry name" value="UREASE ACCESSORY PROTEIN G"/>
    <property type="match status" value="1"/>
</dbReference>
<evidence type="ECO:0000256" key="1">
    <source>
        <dbReference type="ARBA" id="ARBA00005732"/>
    </source>
</evidence>
<organism evidence="8">
    <name type="scientific">Tanacetum cinerariifolium</name>
    <name type="common">Dalmatian daisy</name>
    <name type="synonym">Chrysanthemum cinerariifolium</name>
    <dbReference type="NCBI Taxonomy" id="118510"/>
    <lineage>
        <taxon>Eukaryota</taxon>
        <taxon>Viridiplantae</taxon>
        <taxon>Streptophyta</taxon>
        <taxon>Embryophyta</taxon>
        <taxon>Tracheophyta</taxon>
        <taxon>Spermatophyta</taxon>
        <taxon>Magnoliopsida</taxon>
        <taxon>eudicotyledons</taxon>
        <taxon>Gunneridae</taxon>
        <taxon>Pentapetalae</taxon>
        <taxon>asterids</taxon>
        <taxon>campanulids</taxon>
        <taxon>Asterales</taxon>
        <taxon>Asteraceae</taxon>
        <taxon>Asteroideae</taxon>
        <taxon>Anthemideae</taxon>
        <taxon>Anthemidinae</taxon>
        <taxon>Tanacetum</taxon>
    </lineage>
</organism>
<dbReference type="InterPro" id="IPR004400">
    <property type="entry name" value="UreG"/>
</dbReference>
<feature type="compositionally biased region" description="Pro residues" evidence="6">
    <location>
        <begin position="3366"/>
        <end position="3375"/>
    </location>
</feature>
<feature type="region of interest" description="Disordered" evidence="6">
    <location>
        <begin position="3872"/>
        <end position="3892"/>
    </location>
</feature>
<dbReference type="GO" id="GO:0043419">
    <property type="term" value="P:urea catabolic process"/>
    <property type="evidence" value="ECO:0007669"/>
    <property type="project" value="InterPro"/>
</dbReference>
<dbReference type="NCBIfam" id="TIGR00101">
    <property type="entry name" value="ureG"/>
    <property type="match status" value="1"/>
</dbReference>